<evidence type="ECO:0008006" key="4">
    <source>
        <dbReference type="Google" id="ProtNLM"/>
    </source>
</evidence>
<accession>A0A517QZJ0</accession>
<dbReference type="AlphaFoldDB" id="A0A517QZJ0"/>
<dbReference type="KEGG" id="svp:Pan189_14170"/>
<dbReference type="Proteomes" id="UP000317318">
    <property type="component" value="Chromosome"/>
</dbReference>
<evidence type="ECO:0000313" key="2">
    <source>
        <dbReference type="EMBL" id="QDT37051.1"/>
    </source>
</evidence>
<feature type="coiled-coil region" evidence="1">
    <location>
        <begin position="166"/>
        <end position="193"/>
    </location>
</feature>
<protein>
    <recommendedName>
        <fullName evidence="4">Chromosome partition protein Smc</fullName>
    </recommendedName>
</protein>
<dbReference type="EMBL" id="CP036268">
    <property type="protein sequence ID" value="QDT37051.1"/>
    <property type="molecule type" value="Genomic_DNA"/>
</dbReference>
<keyword evidence="1" id="KW-0175">Coiled coil</keyword>
<evidence type="ECO:0000313" key="3">
    <source>
        <dbReference type="Proteomes" id="UP000317318"/>
    </source>
</evidence>
<organism evidence="2 3">
    <name type="scientific">Stratiformator vulcanicus</name>
    <dbReference type="NCBI Taxonomy" id="2527980"/>
    <lineage>
        <taxon>Bacteria</taxon>
        <taxon>Pseudomonadati</taxon>
        <taxon>Planctomycetota</taxon>
        <taxon>Planctomycetia</taxon>
        <taxon>Planctomycetales</taxon>
        <taxon>Planctomycetaceae</taxon>
        <taxon>Stratiformator</taxon>
    </lineage>
</organism>
<sequence length="278" mass="30971">MFKLVKKLAVGASVAALLGTFVFGRDVFSYVRTSASSVRDAVRAEVPVEFEIRRAEQMVGEIVPEIERCMHVIAEQQYDIEQRTESLQKQELALSDQKAAILALRSDLGSGKQSFVYASRSYSSNDVKQDLARRFERFKTSEQTLERDRDVLSARMAALAANEDKLDNMLSAKQDLVVKLENLEARLNAVQAREAISDIKIDDSQLSRAKELISRLDHMVGTREKKLDNEGRYTGMIPVEAEADATKNVENVVEDIDSYFESSDGLPTSPTGINSASL</sequence>
<dbReference type="OrthoDB" id="271886at2"/>
<proteinExistence type="predicted"/>
<evidence type="ECO:0000256" key="1">
    <source>
        <dbReference type="SAM" id="Coils"/>
    </source>
</evidence>
<dbReference type="RefSeq" id="WP_145363200.1">
    <property type="nucleotide sequence ID" value="NZ_CP036268.1"/>
</dbReference>
<keyword evidence="3" id="KW-1185">Reference proteome</keyword>
<gene>
    <name evidence="2" type="ORF">Pan189_14170</name>
</gene>
<reference evidence="2 3" key="1">
    <citation type="submission" date="2019-02" db="EMBL/GenBank/DDBJ databases">
        <title>Deep-cultivation of Planctomycetes and their phenomic and genomic characterization uncovers novel biology.</title>
        <authorList>
            <person name="Wiegand S."/>
            <person name="Jogler M."/>
            <person name="Boedeker C."/>
            <person name="Pinto D."/>
            <person name="Vollmers J."/>
            <person name="Rivas-Marin E."/>
            <person name="Kohn T."/>
            <person name="Peeters S.H."/>
            <person name="Heuer A."/>
            <person name="Rast P."/>
            <person name="Oberbeckmann S."/>
            <person name="Bunk B."/>
            <person name="Jeske O."/>
            <person name="Meyerdierks A."/>
            <person name="Storesund J.E."/>
            <person name="Kallscheuer N."/>
            <person name="Luecker S."/>
            <person name="Lage O.M."/>
            <person name="Pohl T."/>
            <person name="Merkel B.J."/>
            <person name="Hornburger P."/>
            <person name="Mueller R.-W."/>
            <person name="Bruemmer F."/>
            <person name="Labrenz M."/>
            <person name="Spormann A.M."/>
            <person name="Op den Camp H."/>
            <person name="Overmann J."/>
            <person name="Amann R."/>
            <person name="Jetten M.S.M."/>
            <person name="Mascher T."/>
            <person name="Medema M.H."/>
            <person name="Devos D.P."/>
            <person name="Kaster A.-K."/>
            <person name="Ovreas L."/>
            <person name="Rohde M."/>
            <person name="Galperin M.Y."/>
            <person name="Jogler C."/>
        </authorList>
    </citation>
    <scope>NUCLEOTIDE SEQUENCE [LARGE SCALE GENOMIC DNA]</scope>
    <source>
        <strain evidence="2 3">Pan189</strain>
    </source>
</reference>
<name>A0A517QZJ0_9PLAN</name>